<dbReference type="PANTHER" id="PTHR34606">
    <property type="entry name" value="BON DOMAIN-CONTAINING PROTEIN"/>
    <property type="match status" value="1"/>
</dbReference>
<dbReference type="AlphaFoldDB" id="A0A089NYD1"/>
<dbReference type="Proteomes" id="UP000029492">
    <property type="component" value="Chromosome"/>
</dbReference>
<accession>A0A089NYD1</accession>
<dbReference type="STRING" id="693986.MOC_4612"/>
<dbReference type="RefSeq" id="WP_043759307.1">
    <property type="nucleotide sequence ID" value="NZ_CP003811.1"/>
</dbReference>
<name>A0A089NYD1_9HYPH</name>
<dbReference type="InterPro" id="IPR007055">
    <property type="entry name" value="BON_dom"/>
</dbReference>
<evidence type="ECO:0000313" key="2">
    <source>
        <dbReference type="EMBL" id="AIQ92367.1"/>
    </source>
</evidence>
<organism evidence="2 3">
    <name type="scientific">Methylobacterium oryzae CBMB20</name>
    <dbReference type="NCBI Taxonomy" id="693986"/>
    <lineage>
        <taxon>Bacteria</taxon>
        <taxon>Pseudomonadati</taxon>
        <taxon>Pseudomonadota</taxon>
        <taxon>Alphaproteobacteria</taxon>
        <taxon>Hyphomicrobiales</taxon>
        <taxon>Methylobacteriaceae</taxon>
        <taxon>Methylobacterium</taxon>
    </lineage>
</organism>
<feature type="domain" description="BON" evidence="1">
    <location>
        <begin position="148"/>
        <end position="215"/>
    </location>
</feature>
<feature type="domain" description="BON" evidence="1">
    <location>
        <begin position="2"/>
        <end position="70"/>
    </location>
</feature>
<gene>
    <name evidence="2" type="ORF">MOC_4612</name>
</gene>
<sequence>MGDKLIRQNVIDELDFDPSIDAAHIGVAVENGIVTLTGHVASYTERVAAEKAAQKVRGVRGVVEEIKVRFGGETPPRDEDLAQRAVQMLDWSATVPKGAVQVKVQNGWVTLTGRVDWQYQKEEAYRSIKRLAGVAGILNTIEVAPKASVPDVRAKILAALKRNAELEADAIKVTVKDAKVVLEGKVNAWHERRLAENAAWSAPGVRAVEDHLTLS</sequence>
<reference evidence="2 3" key="1">
    <citation type="journal article" date="2014" name="PLoS ONE">
        <title>Genome Information of Methylobacterium oryzae, a Plant-Probiotic Methylotroph in the Phyllosphere.</title>
        <authorList>
            <person name="Kwak M.J."/>
            <person name="Jeong H."/>
            <person name="Madhaiyan M."/>
            <person name="Lee Y."/>
            <person name="Sa T.M."/>
            <person name="Oh T.K."/>
            <person name="Kim J.F."/>
        </authorList>
    </citation>
    <scope>NUCLEOTIDE SEQUENCE [LARGE SCALE GENOMIC DNA]</scope>
    <source>
        <strain evidence="2 3">CBMB20</strain>
    </source>
</reference>
<dbReference type="EMBL" id="CP003811">
    <property type="protein sequence ID" value="AIQ92367.1"/>
    <property type="molecule type" value="Genomic_DNA"/>
</dbReference>
<dbReference type="Gene3D" id="3.30.1340.30">
    <property type="match status" value="3"/>
</dbReference>
<dbReference type="Pfam" id="PF04972">
    <property type="entry name" value="BON"/>
    <property type="match status" value="3"/>
</dbReference>
<evidence type="ECO:0000313" key="3">
    <source>
        <dbReference type="Proteomes" id="UP000029492"/>
    </source>
</evidence>
<dbReference type="HOGENOM" id="CLU_082070_0_0_5"/>
<feature type="domain" description="BON" evidence="1">
    <location>
        <begin position="77"/>
        <end position="145"/>
    </location>
</feature>
<proteinExistence type="predicted"/>
<dbReference type="KEGG" id="mor:MOC_4612"/>
<dbReference type="PROSITE" id="PS50914">
    <property type="entry name" value="BON"/>
    <property type="match status" value="3"/>
</dbReference>
<dbReference type="eggNOG" id="COG2823">
    <property type="taxonomic scope" value="Bacteria"/>
</dbReference>
<dbReference type="PANTHER" id="PTHR34606:SF15">
    <property type="entry name" value="BON DOMAIN-CONTAINING PROTEIN"/>
    <property type="match status" value="1"/>
</dbReference>
<protein>
    <submittedName>
        <fullName evidence="2">Transport-associated protein</fullName>
    </submittedName>
</protein>
<dbReference type="InterPro" id="IPR014004">
    <property type="entry name" value="Transpt-assoc_nodulatn_dom_bac"/>
</dbReference>
<dbReference type="InterPro" id="IPR051686">
    <property type="entry name" value="Lipoprotein_DolP"/>
</dbReference>
<evidence type="ECO:0000259" key="1">
    <source>
        <dbReference type="PROSITE" id="PS50914"/>
    </source>
</evidence>
<keyword evidence="3" id="KW-1185">Reference proteome</keyword>
<dbReference type="SMART" id="SM00749">
    <property type="entry name" value="BON"/>
    <property type="match status" value="3"/>
</dbReference>